<dbReference type="InterPro" id="IPR038461">
    <property type="entry name" value="Schlafen_AlbA_2_dom_sf"/>
</dbReference>
<gene>
    <name evidence="2" type="ORF">JOC83_001819</name>
</gene>
<dbReference type="RefSeq" id="WP_239583435.1">
    <property type="nucleotide sequence ID" value="NZ_JAFBFC010000003.1"/>
</dbReference>
<proteinExistence type="predicted"/>
<dbReference type="PANTHER" id="PTHR30595">
    <property type="entry name" value="GLPR-RELATED TRANSCRIPTIONAL REPRESSOR"/>
    <property type="match status" value="1"/>
</dbReference>
<evidence type="ECO:0000313" key="2">
    <source>
        <dbReference type="EMBL" id="MBM7702972.1"/>
    </source>
</evidence>
<dbReference type="EMBL" id="JAFBFC010000003">
    <property type="protein sequence ID" value="MBM7702972.1"/>
    <property type="molecule type" value="Genomic_DNA"/>
</dbReference>
<protein>
    <recommendedName>
        <fullName evidence="1">Schlafen AlbA-2 domain-containing protein</fullName>
    </recommendedName>
</protein>
<sequence>MSRNRPTIYIAEQYDRVEKGNRGRSEMIESFYSPFVTNSGRKKTIFEIKFADVEAMIENDTEEGYQLEFKREISSTVRRKIPNIIASFANEMGGWLIFGIDEDEKRIHLIERKDYELFINNMLKDVTNPVPRIVTRFLATDDDPNQGVLVIWIPEGNNPPYISYGKIYRRVGSGSSPVTEIEDRYHLDRLYQKSEDRMYKLEEFCTKELSIYNRKWPMHGKNYVHYGMCNIYIIPLYDLDLLQQMNIDMLKQHILTKSLEMKDYDLEGGFQVQANLPFLKASHSADSIIFRNNEMIDSYDKTIAWEQFFNGSAKFHIPIPYVDELDQVKKVLKQSVPNYVDEKIFEQFQYIDGHLFLTALLSCFGEYFDCITDLKAECDEMIVVIDLENVRNDVLYFHHEPFVSFLQSDGLVFSDKNKYRFNKSFLSTQLEMKQPGALLAYFDSVIHAFGLSQTDGIRFFIHQLLHEK</sequence>
<reference evidence="2 3" key="1">
    <citation type="submission" date="2021-01" db="EMBL/GenBank/DDBJ databases">
        <title>Genomic Encyclopedia of Type Strains, Phase IV (KMG-IV): sequencing the most valuable type-strain genomes for metagenomic binning, comparative biology and taxonomic classification.</title>
        <authorList>
            <person name="Goeker M."/>
        </authorList>
    </citation>
    <scope>NUCLEOTIDE SEQUENCE [LARGE SCALE GENOMIC DNA]</scope>
    <source>
        <strain evidence="2 3">DSM 104297</strain>
    </source>
</reference>
<keyword evidence="3" id="KW-1185">Reference proteome</keyword>
<evidence type="ECO:0000259" key="1">
    <source>
        <dbReference type="Pfam" id="PF04326"/>
    </source>
</evidence>
<accession>A0ABS2QVK4</accession>
<dbReference type="Gene3D" id="3.30.950.30">
    <property type="entry name" value="Schlafen, AAA domain"/>
    <property type="match status" value="1"/>
</dbReference>
<evidence type="ECO:0000313" key="3">
    <source>
        <dbReference type="Proteomes" id="UP000809829"/>
    </source>
</evidence>
<organism evidence="2 3">
    <name type="scientific">Priestia iocasae</name>
    <dbReference type="NCBI Taxonomy" id="2291674"/>
    <lineage>
        <taxon>Bacteria</taxon>
        <taxon>Bacillati</taxon>
        <taxon>Bacillota</taxon>
        <taxon>Bacilli</taxon>
        <taxon>Bacillales</taxon>
        <taxon>Bacillaceae</taxon>
        <taxon>Priestia</taxon>
    </lineage>
</organism>
<feature type="domain" description="Schlafen AlbA-2" evidence="1">
    <location>
        <begin position="63"/>
        <end position="178"/>
    </location>
</feature>
<comment type="caution">
    <text evidence="2">The sequence shown here is derived from an EMBL/GenBank/DDBJ whole genome shotgun (WGS) entry which is preliminary data.</text>
</comment>
<name>A0ABS2QVK4_9BACI</name>
<dbReference type="InterPro" id="IPR007421">
    <property type="entry name" value="Schlafen_AlbA_2_dom"/>
</dbReference>
<dbReference type="PANTHER" id="PTHR30595:SF6">
    <property type="entry name" value="SCHLAFEN ALBA-2 DOMAIN-CONTAINING PROTEIN"/>
    <property type="match status" value="1"/>
</dbReference>
<dbReference type="Proteomes" id="UP000809829">
    <property type="component" value="Unassembled WGS sequence"/>
</dbReference>
<dbReference type="Pfam" id="PF04326">
    <property type="entry name" value="SLFN_AlbA_2"/>
    <property type="match status" value="1"/>
</dbReference>